<dbReference type="PANTHER" id="PTHR31872">
    <property type="entry name" value="TRANSMEMBRANE PROTEIN 179"/>
    <property type="match status" value="1"/>
</dbReference>
<evidence type="ECO:0000256" key="3">
    <source>
        <dbReference type="ARBA" id="ARBA00022989"/>
    </source>
</evidence>
<dbReference type="Proteomes" id="UP001347796">
    <property type="component" value="Unassembled WGS sequence"/>
</dbReference>
<dbReference type="InterPro" id="IPR029673">
    <property type="entry name" value="TMEM179"/>
</dbReference>
<dbReference type="Pfam" id="PF26158">
    <property type="entry name" value="Claudin_TMEM179-179B"/>
    <property type="match status" value="1"/>
</dbReference>
<feature type="transmembrane region" description="Helical" evidence="6">
    <location>
        <begin position="7"/>
        <end position="28"/>
    </location>
</feature>
<feature type="transmembrane region" description="Helical" evidence="6">
    <location>
        <begin position="97"/>
        <end position="120"/>
    </location>
</feature>
<comment type="similarity">
    <text evidence="5">Belongs to the TMEM179 family.</text>
</comment>
<reference evidence="7 8" key="1">
    <citation type="submission" date="2024-01" db="EMBL/GenBank/DDBJ databases">
        <title>The genome of the rayed Mediterranean limpet Patella caerulea (Linnaeus, 1758).</title>
        <authorList>
            <person name="Anh-Thu Weber A."/>
            <person name="Halstead-Nussloch G."/>
        </authorList>
    </citation>
    <scope>NUCLEOTIDE SEQUENCE [LARGE SCALE GENOMIC DNA]</scope>
    <source>
        <strain evidence="7">AATW-2023a</strain>
        <tissue evidence="7">Whole specimen</tissue>
    </source>
</reference>
<evidence type="ECO:0000313" key="8">
    <source>
        <dbReference type="Proteomes" id="UP001347796"/>
    </source>
</evidence>
<keyword evidence="8" id="KW-1185">Reference proteome</keyword>
<proteinExistence type="inferred from homology"/>
<dbReference type="PANTHER" id="PTHR31872:SF4">
    <property type="entry name" value="TRANSMEMBRANE PROTEIN 179"/>
    <property type="match status" value="1"/>
</dbReference>
<gene>
    <name evidence="7" type="ORF">SNE40_010447</name>
</gene>
<evidence type="ECO:0000256" key="5">
    <source>
        <dbReference type="ARBA" id="ARBA00093776"/>
    </source>
</evidence>
<organism evidence="7 8">
    <name type="scientific">Patella caerulea</name>
    <name type="common">Rayed Mediterranean limpet</name>
    <dbReference type="NCBI Taxonomy" id="87958"/>
    <lineage>
        <taxon>Eukaryota</taxon>
        <taxon>Metazoa</taxon>
        <taxon>Spiralia</taxon>
        <taxon>Lophotrochozoa</taxon>
        <taxon>Mollusca</taxon>
        <taxon>Gastropoda</taxon>
        <taxon>Patellogastropoda</taxon>
        <taxon>Patelloidea</taxon>
        <taxon>Patellidae</taxon>
        <taxon>Patella</taxon>
    </lineage>
</organism>
<dbReference type="InterPro" id="IPR059010">
    <property type="entry name" value="TMEM179-179B"/>
</dbReference>
<sequence>MGLPKERLFLVIRTALYALIFLLGMFIFSPLSLQMNVHDGNCILYAERNSDYPSKSNCNFCIAIGVLFCFIYGGLMTIIGALRLLEIISDSEKFKGVLFIVNVVVDAVSMFLVLVTASILSAGLKAVCDSFTPVGYHCRDIFLIVNSSGEHDTFYNNLAIAEGGAWICFIAWIVQTVLGVFIMYRNNIIRIPCLKNSSSTDIPGPSADGNKY</sequence>
<feature type="transmembrane region" description="Helical" evidence="6">
    <location>
        <begin position="164"/>
        <end position="184"/>
    </location>
</feature>
<dbReference type="EMBL" id="JAZGQO010000007">
    <property type="protein sequence ID" value="KAK6182858.1"/>
    <property type="molecule type" value="Genomic_DNA"/>
</dbReference>
<evidence type="ECO:0000313" key="7">
    <source>
        <dbReference type="EMBL" id="KAK6182858.1"/>
    </source>
</evidence>
<accession>A0AAN8K121</accession>
<evidence type="ECO:0000256" key="4">
    <source>
        <dbReference type="ARBA" id="ARBA00023136"/>
    </source>
</evidence>
<evidence type="ECO:0000256" key="1">
    <source>
        <dbReference type="ARBA" id="ARBA00004141"/>
    </source>
</evidence>
<name>A0AAN8K121_PATCE</name>
<keyword evidence="2 6" id="KW-0812">Transmembrane</keyword>
<feature type="transmembrane region" description="Helical" evidence="6">
    <location>
        <begin position="62"/>
        <end position="85"/>
    </location>
</feature>
<keyword evidence="4 6" id="KW-0472">Membrane</keyword>
<dbReference type="AlphaFoldDB" id="A0AAN8K121"/>
<evidence type="ECO:0000256" key="6">
    <source>
        <dbReference type="SAM" id="Phobius"/>
    </source>
</evidence>
<comment type="caution">
    <text evidence="7">The sequence shown here is derived from an EMBL/GenBank/DDBJ whole genome shotgun (WGS) entry which is preliminary data.</text>
</comment>
<evidence type="ECO:0000256" key="2">
    <source>
        <dbReference type="ARBA" id="ARBA00022692"/>
    </source>
</evidence>
<comment type="subcellular location">
    <subcellularLocation>
        <location evidence="1">Membrane</location>
        <topology evidence="1">Multi-pass membrane protein</topology>
    </subcellularLocation>
</comment>
<keyword evidence="3 6" id="KW-1133">Transmembrane helix</keyword>
<protein>
    <submittedName>
        <fullName evidence="7">Uncharacterized protein</fullName>
    </submittedName>
</protein>